<feature type="domain" description="TOG" evidence="1">
    <location>
        <begin position="79"/>
        <end position="309"/>
    </location>
</feature>
<dbReference type="EMBL" id="CAJOBI010008426">
    <property type="protein sequence ID" value="CAF4112391.1"/>
    <property type="molecule type" value="Genomic_DNA"/>
</dbReference>
<dbReference type="GO" id="GO:0005929">
    <property type="term" value="C:cilium"/>
    <property type="evidence" value="ECO:0007669"/>
    <property type="project" value="TreeGrafter"/>
</dbReference>
<dbReference type="PANTHER" id="PTHR21567:SF87">
    <property type="entry name" value="CRESCERIN-LIKE PROTEIN CHE-12"/>
    <property type="match status" value="1"/>
</dbReference>
<comment type="caution">
    <text evidence="2">The sequence shown here is derived from an EMBL/GenBank/DDBJ whole genome shotgun (WGS) entry which is preliminary data.</text>
</comment>
<gene>
    <name evidence="2" type="ORF">SMN809_LOCUS17867</name>
</gene>
<dbReference type="GO" id="GO:0000226">
    <property type="term" value="P:microtubule cytoskeleton organization"/>
    <property type="evidence" value="ECO:0007669"/>
    <property type="project" value="TreeGrafter"/>
</dbReference>
<dbReference type="GO" id="GO:0008017">
    <property type="term" value="F:microtubule binding"/>
    <property type="evidence" value="ECO:0007669"/>
    <property type="project" value="TreeGrafter"/>
</dbReference>
<sequence>MLMSFDELDSIMKHYLNPTVYSHMCEILDTIRAKGGVGETPSESATKNGRRTLTSDKIASNGLTTQFRTLTNHFSSTRKLNSADQTEQIRALTKQMRSSDFRERLNGIEEFQKLCELETETAIQSLVQIFDGFNECLADMNSKVVLKALNTMHQLIPILADALSSVMNSSLPIIAQSIASKNRDISQLASDIIDTAIEYIDSGCLLQPICTLSQNSNLRVRPEIVLKLATLVPRVCQRKPKQVEIHLLPTYWKLLALLRGQSTTGIISSGGGSSSLNSSIHVLTTALYSELGTVLLDKASSSSMVTPKNLQVLRELCTNIDAV</sequence>
<evidence type="ECO:0000313" key="2">
    <source>
        <dbReference type="EMBL" id="CAF4112391.1"/>
    </source>
</evidence>
<dbReference type="InterPro" id="IPR016024">
    <property type="entry name" value="ARM-type_fold"/>
</dbReference>
<evidence type="ECO:0000259" key="1">
    <source>
        <dbReference type="SMART" id="SM01349"/>
    </source>
</evidence>
<dbReference type="InterPro" id="IPR011989">
    <property type="entry name" value="ARM-like"/>
</dbReference>
<dbReference type="SUPFAM" id="SSF48371">
    <property type="entry name" value="ARM repeat"/>
    <property type="match status" value="1"/>
</dbReference>
<accession>A0A8S2QQG6</accession>
<evidence type="ECO:0000313" key="3">
    <source>
        <dbReference type="Proteomes" id="UP000676336"/>
    </source>
</evidence>
<dbReference type="Proteomes" id="UP000676336">
    <property type="component" value="Unassembled WGS sequence"/>
</dbReference>
<dbReference type="Gene3D" id="1.25.10.10">
    <property type="entry name" value="Leucine-rich Repeat Variant"/>
    <property type="match status" value="1"/>
</dbReference>
<name>A0A8S2QQG6_9BILA</name>
<dbReference type="InterPro" id="IPR034085">
    <property type="entry name" value="TOG"/>
</dbReference>
<dbReference type="PANTHER" id="PTHR21567">
    <property type="entry name" value="CLASP"/>
    <property type="match status" value="1"/>
</dbReference>
<dbReference type="GO" id="GO:0005881">
    <property type="term" value="C:cytoplasmic microtubule"/>
    <property type="evidence" value="ECO:0007669"/>
    <property type="project" value="TreeGrafter"/>
</dbReference>
<dbReference type="AlphaFoldDB" id="A0A8S2QQG6"/>
<proteinExistence type="predicted"/>
<reference evidence="2" key="1">
    <citation type="submission" date="2021-02" db="EMBL/GenBank/DDBJ databases">
        <authorList>
            <person name="Nowell W R."/>
        </authorList>
    </citation>
    <scope>NUCLEOTIDE SEQUENCE</scope>
</reference>
<dbReference type="SMART" id="SM01349">
    <property type="entry name" value="TOG"/>
    <property type="match status" value="1"/>
</dbReference>
<organism evidence="2 3">
    <name type="scientific">Rotaria magnacalcarata</name>
    <dbReference type="NCBI Taxonomy" id="392030"/>
    <lineage>
        <taxon>Eukaryota</taxon>
        <taxon>Metazoa</taxon>
        <taxon>Spiralia</taxon>
        <taxon>Gnathifera</taxon>
        <taxon>Rotifera</taxon>
        <taxon>Eurotatoria</taxon>
        <taxon>Bdelloidea</taxon>
        <taxon>Philodinida</taxon>
        <taxon>Philodinidae</taxon>
        <taxon>Rotaria</taxon>
    </lineage>
</organism>
<protein>
    <recommendedName>
        <fullName evidence="1">TOG domain-containing protein</fullName>
    </recommendedName>
</protein>